<dbReference type="OrthoDB" id="9786064at2"/>
<keyword evidence="3" id="KW-1185">Reference proteome</keyword>
<feature type="transmembrane region" description="Helical" evidence="1">
    <location>
        <begin position="154"/>
        <end position="173"/>
    </location>
</feature>
<keyword evidence="1" id="KW-0812">Transmembrane</keyword>
<protein>
    <recommendedName>
        <fullName evidence="4">PAP2 family protein</fullName>
    </recommendedName>
</protein>
<comment type="caution">
    <text evidence="2">The sequence shown here is derived from an EMBL/GenBank/DDBJ whole genome shotgun (WGS) entry which is preliminary data.</text>
</comment>
<keyword evidence="1" id="KW-1133">Transmembrane helix</keyword>
<evidence type="ECO:0000256" key="1">
    <source>
        <dbReference type="SAM" id="Phobius"/>
    </source>
</evidence>
<dbReference type="EMBL" id="RJTM01000013">
    <property type="protein sequence ID" value="RNL93034.1"/>
    <property type="molecule type" value="Genomic_DNA"/>
</dbReference>
<organism evidence="2 3">
    <name type="scientific">Sinomicrobium pectinilyticum</name>
    <dbReference type="NCBI Taxonomy" id="1084421"/>
    <lineage>
        <taxon>Bacteria</taxon>
        <taxon>Pseudomonadati</taxon>
        <taxon>Bacteroidota</taxon>
        <taxon>Flavobacteriia</taxon>
        <taxon>Flavobacteriales</taxon>
        <taxon>Flavobacteriaceae</taxon>
        <taxon>Sinomicrobium</taxon>
    </lineage>
</organism>
<name>A0A3N0EYX1_SINP1</name>
<accession>A0A3N0EYX1</accession>
<reference evidence="2 3" key="1">
    <citation type="submission" date="2018-10" db="EMBL/GenBank/DDBJ databases">
        <title>Sinomicrobium pectinilyticum sp. nov., a pectinase-producing bacterium isolated from alkaline and saline soil, and emended description of the genus Sinomicrobium.</title>
        <authorList>
            <person name="Cheng B."/>
            <person name="Li C."/>
            <person name="Lai Q."/>
            <person name="Du M."/>
            <person name="Shao Z."/>
            <person name="Xu P."/>
            <person name="Yang C."/>
        </authorList>
    </citation>
    <scope>NUCLEOTIDE SEQUENCE [LARGE SCALE GENOMIC DNA]</scope>
    <source>
        <strain evidence="2 3">5DNS001</strain>
    </source>
</reference>
<evidence type="ECO:0000313" key="2">
    <source>
        <dbReference type="EMBL" id="RNL93034.1"/>
    </source>
</evidence>
<feature type="transmembrane region" description="Helical" evidence="1">
    <location>
        <begin position="180"/>
        <end position="199"/>
    </location>
</feature>
<feature type="transmembrane region" description="Helical" evidence="1">
    <location>
        <begin position="80"/>
        <end position="97"/>
    </location>
</feature>
<dbReference type="Proteomes" id="UP000267469">
    <property type="component" value="Unassembled WGS sequence"/>
</dbReference>
<evidence type="ECO:0000313" key="3">
    <source>
        <dbReference type="Proteomes" id="UP000267469"/>
    </source>
</evidence>
<evidence type="ECO:0008006" key="4">
    <source>
        <dbReference type="Google" id="ProtNLM"/>
    </source>
</evidence>
<feature type="transmembrane region" description="Helical" evidence="1">
    <location>
        <begin position="103"/>
        <end position="123"/>
    </location>
</feature>
<proteinExistence type="predicted"/>
<feature type="transmembrane region" description="Helical" evidence="1">
    <location>
        <begin position="130"/>
        <end position="148"/>
    </location>
</feature>
<feature type="transmembrane region" description="Helical" evidence="1">
    <location>
        <begin position="7"/>
        <end position="27"/>
    </location>
</feature>
<keyword evidence="1" id="KW-0472">Membrane</keyword>
<dbReference type="AlphaFoldDB" id="A0A3N0EYX1"/>
<feature type="transmembrane region" description="Helical" evidence="1">
    <location>
        <begin position="39"/>
        <end position="59"/>
    </location>
</feature>
<sequence>MYFSRLFSYLLHPIFMPFAGTIAYYIISPAYFSEEARKSVIIPVLILTLIVPVVLYFLLKNLGWVRSPELSGVEERKVPLYAAMPIIFIITRHITPATSSAELHYFFMGILVTLFLCLVLVLLKVKASIHMMGITGLTTFILGLSMHYRLNMTFLLAALILFTGIVASSRLYLKAHNIREISLGILLGAVPQAVIFPYWL</sequence>
<gene>
    <name evidence="2" type="ORF">ED312_03230</name>
</gene>
<dbReference type="RefSeq" id="WP_123214566.1">
    <property type="nucleotide sequence ID" value="NZ_RJTM01000013.1"/>
</dbReference>